<sequence length="136" mass="15407">MPGRESLPDTLRRSPRKARDTWAEAHDSAVKTYGEGERAHRVAYAALKRTYEKVGDRWERKERRGASDARAADPRARLKRGSRGTAGGVDANASKEHLYARARELDVPGRSTMTKPQLVKALEKESRRRTRRPRAS</sequence>
<dbReference type="EMBL" id="JBHSFQ010000008">
    <property type="protein sequence ID" value="MFC4562421.1"/>
    <property type="molecule type" value="Genomic_DNA"/>
</dbReference>
<feature type="region of interest" description="Disordered" evidence="1">
    <location>
        <begin position="1"/>
        <end position="24"/>
    </location>
</feature>
<proteinExistence type="predicted"/>
<dbReference type="SUPFAM" id="SSF140376">
    <property type="entry name" value="ChaB-like"/>
    <property type="match status" value="1"/>
</dbReference>
<feature type="compositionally biased region" description="Basic and acidic residues" evidence="1">
    <location>
        <begin position="93"/>
        <end position="107"/>
    </location>
</feature>
<comment type="caution">
    <text evidence="2">The sequence shown here is derived from an EMBL/GenBank/DDBJ whole genome shotgun (WGS) entry which is preliminary data.</text>
</comment>
<organism evidence="2 3">
    <name type="scientific">Nocardiopsis mangrovi</name>
    <dbReference type="NCBI Taxonomy" id="1179818"/>
    <lineage>
        <taxon>Bacteria</taxon>
        <taxon>Bacillati</taxon>
        <taxon>Actinomycetota</taxon>
        <taxon>Actinomycetes</taxon>
        <taxon>Streptosporangiales</taxon>
        <taxon>Nocardiopsidaceae</taxon>
        <taxon>Nocardiopsis</taxon>
    </lineage>
</organism>
<keyword evidence="3" id="KW-1185">Reference proteome</keyword>
<dbReference type="Proteomes" id="UP001595923">
    <property type="component" value="Unassembled WGS sequence"/>
</dbReference>
<dbReference type="Pfam" id="PF06150">
    <property type="entry name" value="ChaB"/>
    <property type="match status" value="1"/>
</dbReference>
<dbReference type="InterPro" id="IPR009317">
    <property type="entry name" value="ChaB"/>
</dbReference>
<dbReference type="RefSeq" id="WP_378573630.1">
    <property type="nucleotide sequence ID" value="NZ_JBHSFQ010000008.1"/>
</dbReference>
<evidence type="ECO:0000313" key="2">
    <source>
        <dbReference type="EMBL" id="MFC4562421.1"/>
    </source>
</evidence>
<protein>
    <submittedName>
        <fullName evidence="2">ChaB family protein</fullName>
    </submittedName>
</protein>
<evidence type="ECO:0000256" key="1">
    <source>
        <dbReference type="SAM" id="MobiDB-lite"/>
    </source>
</evidence>
<feature type="region of interest" description="Disordered" evidence="1">
    <location>
        <begin position="56"/>
        <end position="136"/>
    </location>
</feature>
<feature type="compositionally biased region" description="Basic and acidic residues" evidence="1">
    <location>
        <begin position="56"/>
        <end position="76"/>
    </location>
</feature>
<dbReference type="Gene3D" id="1.10.1740.70">
    <property type="entry name" value="ChaB"/>
    <property type="match status" value="1"/>
</dbReference>
<gene>
    <name evidence="2" type="ORF">ACFO4E_11210</name>
</gene>
<name>A0ABV9DUJ7_9ACTN</name>
<feature type="compositionally biased region" description="Basic residues" evidence="1">
    <location>
        <begin position="127"/>
        <end position="136"/>
    </location>
</feature>
<dbReference type="InterPro" id="IPR037205">
    <property type="entry name" value="ChaB_sf"/>
</dbReference>
<evidence type="ECO:0000313" key="3">
    <source>
        <dbReference type="Proteomes" id="UP001595923"/>
    </source>
</evidence>
<reference evidence="3" key="1">
    <citation type="journal article" date="2019" name="Int. J. Syst. Evol. Microbiol.">
        <title>The Global Catalogue of Microorganisms (GCM) 10K type strain sequencing project: providing services to taxonomists for standard genome sequencing and annotation.</title>
        <authorList>
            <consortium name="The Broad Institute Genomics Platform"/>
            <consortium name="The Broad Institute Genome Sequencing Center for Infectious Disease"/>
            <person name="Wu L."/>
            <person name="Ma J."/>
        </authorList>
    </citation>
    <scope>NUCLEOTIDE SEQUENCE [LARGE SCALE GENOMIC DNA]</scope>
    <source>
        <strain evidence="3">XZYJ18</strain>
    </source>
</reference>
<accession>A0ABV9DUJ7</accession>